<reference evidence="4" key="1">
    <citation type="submission" date="2021-06" db="EMBL/GenBank/DDBJ databases">
        <authorList>
            <person name="Kallberg Y."/>
            <person name="Tangrot J."/>
            <person name="Rosling A."/>
        </authorList>
    </citation>
    <scope>NUCLEOTIDE SEQUENCE</scope>
    <source>
        <strain evidence="4">IA702</strain>
    </source>
</reference>
<dbReference type="PROSITE" id="PS50118">
    <property type="entry name" value="HMG_BOX_2"/>
    <property type="match status" value="1"/>
</dbReference>
<dbReference type="AlphaFoldDB" id="A0A9N9G255"/>
<feature type="region of interest" description="Disordered" evidence="2">
    <location>
        <begin position="173"/>
        <end position="195"/>
    </location>
</feature>
<accession>A0A9N9G255</accession>
<dbReference type="OrthoDB" id="6247875at2759"/>
<keyword evidence="1" id="KW-0539">Nucleus</keyword>
<evidence type="ECO:0000313" key="5">
    <source>
        <dbReference type="Proteomes" id="UP000789572"/>
    </source>
</evidence>
<dbReference type="GO" id="GO:0005634">
    <property type="term" value="C:nucleus"/>
    <property type="evidence" value="ECO:0007669"/>
    <property type="project" value="UniProtKB-UniRule"/>
</dbReference>
<dbReference type="GO" id="GO:0003677">
    <property type="term" value="F:DNA binding"/>
    <property type="evidence" value="ECO:0007669"/>
    <property type="project" value="UniProtKB-UniRule"/>
</dbReference>
<dbReference type="SUPFAM" id="SSF47095">
    <property type="entry name" value="HMG-box"/>
    <property type="match status" value="1"/>
</dbReference>
<gene>
    <name evidence="4" type="ORF">POCULU_LOCUS6052</name>
</gene>
<keyword evidence="1" id="KW-0238">DNA-binding</keyword>
<name>A0A9N9G255_9GLOM</name>
<sequence length="283" mass="32339">MNSNLINESPNLRQPYSLTELCTATNSTCTATCLVNNLTPSELELFCNPPYTLTLSCDSILNPIRKRRQNSGKKSLPPRPQNGWILFRRNFESQVRSQCPGGSNTLKEISKLAAESWKSQPEKVQQYFNVLSKLASHKHKIMYPEYVYNPKKFKNGENFVFRHVDKDKIVKSRNSKASLSKKTKPSNSSKGDYTSIIKNEGCPENNRRQSILLSPSTFVDFSDLLPSLHDLFMLSPNFIQYSSYFSQCQFYNDINDDNRNAAKQISYTNLSLNLDIIPVNKLK</sequence>
<dbReference type="Pfam" id="PF00505">
    <property type="entry name" value="HMG_box"/>
    <property type="match status" value="1"/>
</dbReference>
<keyword evidence="5" id="KW-1185">Reference proteome</keyword>
<feature type="domain" description="HMG box" evidence="3">
    <location>
        <begin position="77"/>
        <end position="147"/>
    </location>
</feature>
<dbReference type="InterPro" id="IPR036910">
    <property type="entry name" value="HMG_box_dom_sf"/>
</dbReference>
<dbReference type="SMART" id="SM00398">
    <property type="entry name" value="HMG"/>
    <property type="match status" value="1"/>
</dbReference>
<dbReference type="Proteomes" id="UP000789572">
    <property type="component" value="Unassembled WGS sequence"/>
</dbReference>
<dbReference type="EMBL" id="CAJVPJ010001037">
    <property type="protein sequence ID" value="CAG8572167.1"/>
    <property type="molecule type" value="Genomic_DNA"/>
</dbReference>
<comment type="caution">
    <text evidence="4">The sequence shown here is derived from an EMBL/GenBank/DDBJ whole genome shotgun (WGS) entry which is preliminary data.</text>
</comment>
<dbReference type="InterPro" id="IPR009071">
    <property type="entry name" value="HMG_box_dom"/>
</dbReference>
<evidence type="ECO:0000256" key="2">
    <source>
        <dbReference type="SAM" id="MobiDB-lite"/>
    </source>
</evidence>
<evidence type="ECO:0000313" key="4">
    <source>
        <dbReference type="EMBL" id="CAG8572167.1"/>
    </source>
</evidence>
<dbReference type="CDD" id="cd01389">
    <property type="entry name" value="HMG-box_ROX1-like"/>
    <property type="match status" value="1"/>
</dbReference>
<feature type="DNA-binding region" description="HMG box" evidence="1">
    <location>
        <begin position="77"/>
        <end position="147"/>
    </location>
</feature>
<organism evidence="4 5">
    <name type="scientific">Paraglomus occultum</name>
    <dbReference type="NCBI Taxonomy" id="144539"/>
    <lineage>
        <taxon>Eukaryota</taxon>
        <taxon>Fungi</taxon>
        <taxon>Fungi incertae sedis</taxon>
        <taxon>Mucoromycota</taxon>
        <taxon>Glomeromycotina</taxon>
        <taxon>Glomeromycetes</taxon>
        <taxon>Paraglomerales</taxon>
        <taxon>Paraglomeraceae</taxon>
        <taxon>Paraglomus</taxon>
    </lineage>
</organism>
<evidence type="ECO:0000259" key="3">
    <source>
        <dbReference type="PROSITE" id="PS50118"/>
    </source>
</evidence>
<proteinExistence type="predicted"/>
<dbReference type="Gene3D" id="1.10.30.10">
    <property type="entry name" value="High mobility group box domain"/>
    <property type="match status" value="1"/>
</dbReference>
<feature type="compositionally biased region" description="Basic residues" evidence="2">
    <location>
        <begin position="173"/>
        <end position="184"/>
    </location>
</feature>
<protein>
    <submittedName>
        <fullName evidence="4">7001_t:CDS:1</fullName>
    </submittedName>
</protein>
<evidence type="ECO:0000256" key="1">
    <source>
        <dbReference type="PROSITE-ProRule" id="PRU00267"/>
    </source>
</evidence>